<dbReference type="STRING" id="1921803.NIES593_14700"/>
<evidence type="ECO:0000256" key="1">
    <source>
        <dbReference type="SAM" id="Phobius"/>
    </source>
</evidence>
<sequence>MTKALIHVFFLNLFFILILLDEKINKGYDSFVDEKIKQALQFIFSQSWQSKRLPAKQIF</sequence>
<comment type="caution">
    <text evidence="2">The sequence shown here is derived from an EMBL/GenBank/DDBJ whole genome shotgun (WGS) entry which is preliminary data.</text>
</comment>
<gene>
    <name evidence="2" type="ORF">NIES593_14700</name>
</gene>
<feature type="transmembrane region" description="Helical" evidence="1">
    <location>
        <begin position="6"/>
        <end position="21"/>
    </location>
</feature>
<organism evidence="2 3">
    <name type="scientific">Hydrococcus rivularis NIES-593</name>
    <dbReference type="NCBI Taxonomy" id="1921803"/>
    <lineage>
        <taxon>Bacteria</taxon>
        <taxon>Bacillati</taxon>
        <taxon>Cyanobacteriota</taxon>
        <taxon>Cyanophyceae</taxon>
        <taxon>Pleurocapsales</taxon>
        <taxon>Hydrococcaceae</taxon>
        <taxon>Hydrococcus</taxon>
    </lineage>
</organism>
<keyword evidence="3" id="KW-1185">Reference proteome</keyword>
<proteinExistence type="predicted"/>
<evidence type="ECO:0000313" key="3">
    <source>
        <dbReference type="Proteomes" id="UP000186868"/>
    </source>
</evidence>
<evidence type="ECO:0000313" key="2">
    <source>
        <dbReference type="EMBL" id="OKH21681.1"/>
    </source>
</evidence>
<keyword evidence="1" id="KW-0472">Membrane</keyword>
<accession>A0A1U7HDR1</accession>
<reference evidence="2 3" key="1">
    <citation type="submission" date="2016-11" db="EMBL/GenBank/DDBJ databases">
        <title>Draft Genome Sequences of Nine Cyanobacterial Strains from Diverse Habitats.</title>
        <authorList>
            <person name="Zhu T."/>
            <person name="Hou S."/>
            <person name="Lu X."/>
            <person name="Hess W.R."/>
        </authorList>
    </citation>
    <scope>NUCLEOTIDE SEQUENCE [LARGE SCALE GENOMIC DNA]</scope>
    <source>
        <strain evidence="2 3">NIES-593</strain>
    </source>
</reference>
<keyword evidence="1" id="KW-1133">Transmembrane helix</keyword>
<protein>
    <submittedName>
        <fullName evidence="2">Uncharacterized protein</fullName>
    </submittedName>
</protein>
<name>A0A1U7HDR1_9CYAN</name>
<dbReference type="AlphaFoldDB" id="A0A1U7HDR1"/>
<keyword evidence="1" id="KW-0812">Transmembrane</keyword>
<dbReference type="Proteomes" id="UP000186868">
    <property type="component" value="Unassembled WGS sequence"/>
</dbReference>
<dbReference type="EMBL" id="MRCB01000018">
    <property type="protein sequence ID" value="OKH21681.1"/>
    <property type="molecule type" value="Genomic_DNA"/>
</dbReference>